<dbReference type="PANTHER" id="PTHR39196">
    <property type="entry name" value="PRIMOSOME, DNAD SUBUNIT"/>
    <property type="match status" value="1"/>
</dbReference>
<sequence length="307" mass="35842">MARPFKMGLQYFPLDVNFFEDEKITDLNLMYGVMGEMVYIRLLTMIYAHGYYLEMTTEQAAKTLIKSIGNAWAPSVNDIEKIILRAGFNGLFDKELLSVGVFTSKAIQRQFTLSTRRRRGIEHQKYWLLDQNTMLELNNFYKKTPQVNVDNNSSSTAVIDNDNHTSNEVIDSNNDTSTKVIEYKSTQKEKEKKKERDKEDKKDKGVYSLPNYHYITKAIIRSQYIEGGTLEVGKYNKLFDEAVSIYGFDDVLAATDYIVSYSKRAEIAIDDKFSFMRKSLMNNLEMFQRRRENSHESIEDWFKRLVL</sequence>
<dbReference type="AlphaFoldDB" id="A0A553IIC7"/>
<dbReference type="PANTHER" id="PTHR39196:SF1">
    <property type="entry name" value="PRIMOSOME, DNAD SUBUNIT"/>
    <property type="match status" value="1"/>
</dbReference>
<protein>
    <submittedName>
        <fullName evidence="3">DUF4373 domain-containing protein</fullName>
    </submittedName>
</protein>
<dbReference type="EMBL" id="VKID01000001">
    <property type="protein sequence ID" value="TRX99963.1"/>
    <property type="molecule type" value="Genomic_DNA"/>
</dbReference>
<evidence type="ECO:0000256" key="1">
    <source>
        <dbReference type="SAM" id="MobiDB-lite"/>
    </source>
</evidence>
<dbReference type="RefSeq" id="WP_012242535.1">
    <property type="nucleotide sequence ID" value="NZ_JACAOE010000001.1"/>
</dbReference>
<feature type="compositionally biased region" description="Polar residues" evidence="1">
    <location>
        <begin position="151"/>
        <end position="179"/>
    </location>
</feature>
<dbReference type="GeneID" id="41339584"/>
<comment type="caution">
    <text evidence="3">The sequence shown here is derived from an EMBL/GenBank/DDBJ whole genome shotgun (WGS) entry which is preliminary data.</text>
</comment>
<accession>A0A553IIC7</accession>
<organism evidence="3 4">
    <name type="scientific">Acholeplasma laidlawii</name>
    <dbReference type="NCBI Taxonomy" id="2148"/>
    <lineage>
        <taxon>Bacteria</taxon>
        <taxon>Bacillati</taxon>
        <taxon>Mycoplasmatota</taxon>
        <taxon>Mollicutes</taxon>
        <taxon>Acholeplasmatales</taxon>
        <taxon>Acholeplasmataceae</taxon>
        <taxon>Acholeplasma</taxon>
    </lineage>
</organism>
<evidence type="ECO:0000313" key="3">
    <source>
        <dbReference type="EMBL" id="TRX99963.1"/>
    </source>
</evidence>
<feature type="region of interest" description="Disordered" evidence="1">
    <location>
        <begin position="151"/>
        <end position="204"/>
    </location>
</feature>
<feature type="domain" description="Lin1244/Lin1753-like N-terminal" evidence="2">
    <location>
        <begin position="11"/>
        <end position="107"/>
    </location>
</feature>
<evidence type="ECO:0000313" key="4">
    <source>
        <dbReference type="Proteomes" id="UP000315938"/>
    </source>
</evidence>
<dbReference type="Pfam" id="PF14297">
    <property type="entry name" value="Lin1244_N"/>
    <property type="match status" value="1"/>
</dbReference>
<reference evidence="3 4" key="1">
    <citation type="submission" date="2019-07" db="EMBL/GenBank/DDBJ databases">
        <title>Genome sequence of Acholeplasma laidlawii strain with increased resistance to erythromycin.</title>
        <authorList>
            <person name="Medvedeva E.S."/>
            <person name="Baranova N.B."/>
            <person name="Siniagina M.N."/>
            <person name="Mouzykantov A."/>
            <person name="Chernova O.A."/>
            <person name="Chernov V.M."/>
        </authorList>
    </citation>
    <scope>NUCLEOTIDE SEQUENCE [LARGE SCALE GENOMIC DNA]</scope>
    <source>
        <strain evidence="3 4">PG8REry</strain>
    </source>
</reference>
<evidence type="ECO:0000259" key="2">
    <source>
        <dbReference type="Pfam" id="PF14297"/>
    </source>
</evidence>
<name>A0A553IIC7_ACHLA</name>
<proteinExistence type="predicted"/>
<feature type="compositionally biased region" description="Basic and acidic residues" evidence="1">
    <location>
        <begin position="181"/>
        <end position="204"/>
    </location>
</feature>
<dbReference type="InterPro" id="IPR025400">
    <property type="entry name" value="Lin1244/Lin1753-like_N"/>
</dbReference>
<dbReference type="Proteomes" id="UP000315938">
    <property type="component" value="Unassembled WGS sequence"/>
</dbReference>
<gene>
    <name evidence="3" type="ORF">FNV44_02675</name>
</gene>